<protein>
    <submittedName>
        <fullName evidence="1">Uncharacterized protein</fullName>
    </submittedName>
</protein>
<reference evidence="1" key="1">
    <citation type="journal article" date="2021" name="Proc. Natl. Acad. Sci. U.S.A.">
        <title>A Catalog of Tens of Thousands of Viruses from Human Metagenomes Reveals Hidden Associations with Chronic Diseases.</title>
        <authorList>
            <person name="Tisza M.J."/>
            <person name="Buck C.B."/>
        </authorList>
    </citation>
    <scope>NUCLEOTIDE SEQUENCE</scope>
    <source>
        <strain evidence="1">CtNqI2</strain>
    </source>
</reference>
<evidence type="ECO:0000313" key="1">
    <source>
        <dbReference type="EMBL" id="DAD67932.1"/>
    </source>
</evidence>
<sequence>MKCEYALYEGDKFVTLGTIEEISQETGIEEKKLRYHTRPSLRKRYKNGLAVIKIEEVKE</sequence>
<dbReference type="EMBL" id="BK014689">
    <property type="protein sequence ID" value="DAD67932.1"/>
    <property type="molecule type" value="Genomic_DNA"/>
</dbReference>
<name>A0A8S5LD42_9CAUD</name>
<organism evidence="1">
    <name type="scientific">Siphoviridae sp. ctNqI2</name>
    <dbReference type="NCBI Taxonomy" id="2823576"/>
    <lineage>
        <taxon>Viruses</taxon>
        <taxon>Duplodnaviria</taxon>
        <taxon>Heunggongvirae</taxon>
        <taxon>Uroviricota</taxon>
        <taxon>Caudoviricetes</taxon>
    </lineage>
</organism>
<proteinExistence type="predicted"/>
<accession>A0A8S5LD42</accession>